<dbReference type="GO" id="GO:0004602">
    <property type="term" value="F:glutathione peroxidase activity"/>
    <property type="evidence" value="ECO:0007669"/>
    <property type="project" value="UniProtKB-EC"/>
</dbReference>
<dbReference type="FunFam" id="3.40.30.10:FF:000010">
    <property type="entry name" value="Glutathione peroxidase"/>
    <property type="match status" value="1"/>
</dbReference>
<dbReference type="PANTHER" id="PTHR11592:SF78">
    <property type="entry name" value="GLUTATHIONE PEROXIDASE"/>
    <property type="match status" value="1"/>
</dbReference>
<dbReference type="Pfam" id="PF00255">
    <property type="entry name" value="GSHPx"/>
    <property type="match status" value="1"/>
</dbReference>
<keyword evidence="10" id="KW-1185">Reference proteome</keyword>
<organism evidence="9 10">
    <name type="scientific">Liquorilactobacillus mali KCTC 3596 = DSM 20444</name>
    <dbReference type="NCBI Taxonomy" id="1046596"/>
    <lineage>
        <taxon>Bacteria</taxon>
        <taxon>Bacillati</taxon>
        <taxon>Bacillota</taxon>
        <taxon>Bacilli</taxon>
        <taxon>Lactobacillales</taxon>
        <taxon>Lactobacillaceae</taxon>
        <taxon>Liquorilactobacillus</taxon>
    </lineage>
</organism>
<comment type="caution">
    <text evidence="9">The sequence shown here is derived from an EMBL/GenBank/DDBJ whole genome shotgun (WGS) entry which is preliminary data.</text>
</comment>
<evidence type="ECO:0000256" key="6">
    <source>
        <dbReference type="PIRSR" id="PIRSR000303-1"/>
    </source>
</evidence>
<dbReference type="InterPro" id="IPR029760">
    <property type="entry name" value="GPX_CS"/>
</dbReference>
<evidence type="ECO:0000256" key="2">
    <source>
        <dbReference type="ARBA" id="ARBA00006926"/>
    </source>
</evidence>
<dbReference type="InterPro" id="IPR036249">
    <property type="entry name" value="Thioredoxin-like_sf"/>
</dbReference>
<evidence type="ECO:0000256" key="3">
    <source>
        <dbReference type="ARBA" id="ARBA00022559"/>
    </source>
</evidence>
<dbReference type="Proteomes" id="UP000050898">
    <property type="component" value="Unassembled WGS sequence"/>
</dbReference>
<dbReference type="GO" id="GO:0034599">
    <property type="term" value="P:cellular response to oxidative stress"/>
    <property type="evidence" value="ECO:0007669"/>
    <property type="project" value="TreeGrafter"/>
</dbReference>
<evidence type="ECO:0000256" key="1">
    <source>
        <dbReference type="ARBA" id="ARBA00000217"/>
    </source>
</evidence>
<dbReference type="PROSITE" id="PS00460">
    <property type="entry name" value="GLUTATHIONE_PEROXID_1"/>
    <property type="match status" value="1"/>
</dbReference>
<keyword evidence="4 7" id="KW-0560">Oxidoreductase</keyword>
<evidence type="ECO:0000313" key="9">
    <source>
        <dbReference type="EMBL" id="KRN09064.1"/>
    </source>
</evidence>
<dbReference type="PATRIC" id="fig|1046596.6.peg.1522"/>
<comment type="similarity">
    <text evidence="2 7">Belongs to the glutathione peroxidase family.</text>
</comment>
<dbReference type="PANTHER" id="PTHR11592">
    <property type="entry name" value="GLUTATHIONE PEROXIDASE"/>
    <property type="match status" value="1"/>
</dbReference>
<dbReference type="PROSITE" id="PS51352">
    <property type="entry name" value="THIOREDOXIN_2"/>
    <property type="match status" value="1"/>
</dbReference>
<accession>A0A0R2DYT9</accession>
<gene>
    <name evidence="9" type="ORF">FD00_GL001439</name>
</gene>
<reference evidence="9 10" key="1">
    <citation type="journal article" date="2015" name="Genome Announc.">
        <title>Expanding the biotechnology potential of lactobacilli through comparative genomics of 213 strains and associated genera.</title>
        <authorList>
            <person name="Sun Z."/>
            <person name="Harris H.M."/>
            <person name="McCann A."/>
            <person name="Guo C."/>
            <person name="Argimon S."/>
            <person name="Zhang W."/>
            <person name="Yang X."/>
            <person name="Jeffery I.B."/>
            <person name="Cooney J.C."/>
            <person name="Kagawa T.F."/>
            <person name="Liu W."/>
            <person name="Song Y."/>
            <person name="Salvetti E."/>
            <person name="Wrobel A."/>
            <person name="Rasinkangas P."/>
            <person name="Parkhill J."/>
            <person name="Rea M.C."/>
            <person name="O'Sullivan O."/>
            <person name="Ritari J."/>
            <person name="Douillard F.P."/>
            <person name="Paul Ross R."/>
            <person name="Yang R."/>
            <person name="Briner A.E."/>
            <person name="Felis G.E."/>
            <person name="de Vos W.M."/>
            <person name="Barrangou R."/>
            <person name="Klaenhammer T.R."/>
            <person name="Caufield P.W."/>
            <person name="Cui Y."/>
            <person name="Zhang H."/>
            <person name="O'Toole P.W."/>
        </authorList>
    </citation>
    <scope>NUCLEOTIDE SEQUENCE [LARGE SCALE GENOMIC DNA]</scope>
    <source>
        <strain evidence="9 10">DSM 20444</strain>
    </source>
</reference>
<dbReference type="Gene3D" id="3.40.30.10">
    <property type="entry name" value="Glutaredoxin"/>
    <property type="match status" value="1"/>
</dbReference>
<dbReference type="EMBL" id="AYYH01000035">
    <property type="protein sequence ID" value="KRN09064.1"/>
    <property type="molecule type" value="Genomic_DNA"/>
</dbReference>
<feature type="domain" description="Thioredoxin" evidence="8">
    <location>
        <begin position="7"/>
        <end position="167"/>
    </location>
</feature>
<comment type="catalytic activity">
    <reaction evidence="1">
        <text>2 glutathione + H2O2 = glutathione disulfide + 2 H2O</text>
        <dbReference type="Rhea" id="RHEA:16833"/>
        <dbReference type="ChEBI" id="CHEBI:15377"/>
        <dbReference type="ChEBI" id="CHEBI:16240"/>
        <dbReference type="ChEBI" id="CHEBI:57925"/>
        <dbReference type="ChEBI" id="CHEBI:58297"/>
        <dbReference type="EC" id="1.11.1.9"/>
    </reaction>
</comment>
<feature type="active site" evidence="6">
    <location>
        <position position="45"/>
    </location>
</feature>
<dbReference type="PIRSF" id="PIRSF000303">
    <property type="entry name" value="Glutathion_perox"/>
    <property type="match status" value="1"/>
</dbReference>
<dbReference type="PROSITE" id="PS00763">
    <property type="entry name" value="GLUTATHIONE_PEROXID_2"/>
    <property type="match status" value="1"/>
</dbReference>
<keyword evidence="3 7" id="KW-0575">Peroxidase</keyword>
<dbReference type="SUPFAM" id="SSF52833">
    <property type="entry name" value="Thioredoxin-like"/>
    <property type="match status" value="1"/>
</dbReference>
<dbReference type="InterPro" id="IPR013766">
    <property type="entry name" value="Thioredoxin_domain"/>
</dbReference>
<dbReference type="AlphaFoldDB" id="A0A0R2DYT9"/>
<dbReference type="InterPro" id="IPR000889">
    <property type="entry name" value="Glutathione_peroxidase"/>
</dbReference>
<dbReference type="PRINTS" id="PR01011">
    <property type="entry name" value="GLUTPROXDASE"/>
</dbReference>
<proteinExistence type="inferred from homology"/>
<sequence>MYKEGDDTEMATIYDFEVSRENGEKYQLSKYEGKTILVVNTATKCGLAPQFAELEELYEKYKDDGLVILGFPSNQFKQELANGQEAAQACQATYGVSFPMHELTVVNGKETAPLFQYLKKEAPGELGNSIKWNFTKFLVDPSGKVLRRFAPKTKPKAFEKEIQEALPHTK</sequence>
<evidence type="ECO:0000313" key="10">
    <source>
        <dbReference type="Proteomes" id="UP000050898"/>
    </source>
</evidence>
<evidence type="ECO:0000256" key="4">
    <source>
        <dbReference type="ARBA" id="ARBA00023002"/>
    </source>
</evidence>
<dbReference type="CDD" id="cd00340">
    <property type="entry name" value="GSH_Peroxidase"/>
    <property type="match status" value="1"/>
</dbReference>
<evidence type="ECO:0000256" key="5">
    <source>
        <dbReference type="ARBA" id="ARBA00069346"/>
    </source>
</evidence>
<evidence type="ECO:0000259" key="8">
    <source>
        <dbReference type="PROSITE" id="PS51352"/>
    </source>
</evidence>
<protein>
    <recommendedName>
        <fullName evidence="5 7">Glutathione peroxidase</fullName>
    </recommendedName>
</protein>
<name>A0A0R2DYT9_9LACO</name>
<evidence type="ECO:0000256" key="7">
    <source>
        <dbReference type="RuleBase" id="RU000499"/>
    </source>
</evidence>
<dbReference type="InterPro" id="IPR029759">
    <property type="entry name" value="GPX_AS"/>
</dbReference>
<dbReference type="PROSITE" id="PS51355">
    <property type="entry name" value="GLUTATHIONE_PEROXID_3"/>
    <property type="match status" value="1"/>
</dbReference>